<keyword evidence="4" id="KW-1185">Reference proteome</keyword>
<dbReference type="CDD" id="cd16325">
    <property type="entry name" value="LolA"/>
    <property type="match status" value="1"/>
</dbReference>
<protein>
    <submittedName>
        <fullName evidence="3">Outer membrane lipoprotein carrier protein LolA</fullName>
    </submittedName>
</protein>
<sequence length="201" mass="22164">MRRLWLGLALWLAVGAAQAADLVAGVRERLAQPALLRGDFTQSKSVAGFRKPLASNGDFLVSRERGVLWHTRKPFAGELRMTRNEIVATQDGRVAFQLDAGREPSVRVINNLMFSLLGGDVLALKEYFTIDGKLSGKSWSLTLTPRHAALAKSMRRVDLSGDRYVRQITIDESNGDSTHIQFSALRSTPPALTAEEAARFD</sequence>
<keyword evidence="1 2" id="KW-0732">Signal</keyword>
<feature type="signal peptide" evidence="2">
    <location>
        <begin position="1"/>
        <end position="19"/>
    </location>
</feature>
<feature type="chain" id="PRO_5015652454" evidence="2">
    <location>
        <begin position="20"/>
        <end position="201"/>
    </location>
</feature>
<dbReference type="OrthoDB" id="7025041at2"/>
<dbReference type="KEGG" id="maer:DAI18_09430"/>
<reference evidence="3 4" key="1">
    <citation type="submission" date="2018-04" db="EMBL/GenBank/DDBJ databases">
        <title>Denitrifier Microvirgula.</title>
        <authorList>
            <person name="Anderson E."/>
            <person name="Jang J."/>
            <person name="Ishii S."/>
        </authorList>
    </citation>
    <scope>NUCLEOTIDE SEQUENCE [LARGE SCALE GENOMIC DNA]</scope>
    <source>
        <strain evidence="3 4">BE2.4</strain>
    </source>
</reference>
<dbReference type="Pfam" id="PF19574">
    <property type="entry name" value="LolA_3"/>
    <property type="match status" value="1"/>
</dbReference>
<dbReference type="Gene3D" id="2.50.20.10">
    <property type="entry name" value="Lipoprotein localisation LolA/LolB/LppX"/>
    <property type="match status" value="1"/>
</dbReference>
<evidence type="ECO:0000256" key="2">
    <source>
        <dbReference type="SAM" id="SignalP"/>
    </source>
</evidence>
<dbReference type="SUPFAM" id="SSF89392">
    <property type="entry name" value="Prokaryotic lipoproteins and lipoprotein localization factors"/>
    <property type="match status" value="1"/>
</dbReference>
<proteinExistence type="predicted"/>
<evidence type="ECO:0000256" key="1">
    <source>
        <dbReference type="ARBA" id="ARBA00022729"/>
    </source>
</evidence>
<dbReference type="STRING" id="1122240.GCA_000620105_02511"/>
<organism evidence="3 4">
    <name type="scientific">Microvirgula aerodenitrificans</name>
    <dbReference type="NCBI Taxonomy" id="57480"/>
    <lineage>
        <taxon>Bacteria</taxon>
        <taxon>Pseudomonadati</taxon>
        <taxon>Pseudomonadota</taxon>
        <taxon>Betaproteobacteria</taxon>
        <taxon>Neisseriales</taxon>
        <taxon>Aquaspirillaceae</taxon>
        <taxon>Microvirgula</taxon>
    </lineage>
</organism>
<evidence type="ECO:0000313" key="4">
    <source>
        <dbReference type="Proteomes" id="UP000244173"/>
    </source>
</evidence>
<dbReference type="AlphaFoldDB" id="A0A2S0PA34"/>
<dbReference type="InterPro" id="IPR029046">
    <property type="entry name" value="LolA/LolB/LppX"/>
</dbReference>
<name>A0A2S0PA34_9NEIS</name>
<dbReference type="InterPro" id="IPR004564">
    <property type="entry name" value="OM_lipoprot_carrier_LolA-like"/>
</dbReference>
<dbReference type="Proteomes" id="UP000244173">
    <property type="component" value="Chromosome"/>
</dbReference>
<gene>
    <name evidence="3" type="ORF">DAI18_09430</name>
</gene>
<dbReference type="RefSeq" id="WP_028499525.1">
    <property type="nucleotide sequence ID" value="NZ_CALFSO010000053.1"/>
</dbReference>
<evidence type="ECO:0000313" key="3">
    <source>
        <dbReference type="EMBL" id="AVY94238.1"/>
    </source>
</evidence>
<keyword evidence="3" id="KW-0449">Lipoprotein</keyword>
<dbReference type="EMBL" id="CP028519">
    <property type="protein sequence ID" value="AVY94238.1"/>
    <property type="molecule type" value="Genomic_DNA"/>
</dbReference>
<accession>A0A2S0PA34</accession>